<organism evidence="7 8">
    <name type="scientific">Pseudoalteromonas citrea</name>
    <dbReference type="NCBI Taxonomy" id="43655"/>
    <lineage>
        <taxon>Bacteria</taxon>
        <taxon>Pseudomonadati</taxon>
        <taxon>Pseudomonadota</taxon>
        <taxon>Gammaproteobacteria</taxon>
        <taxon>Alteromonadales</taxon>
        <taxon>Pseudoalteromonadaceae</taxon>
        <taxon>Pseudoalteromonas</taxon>
    </lineage>
</organism>
<dbReference type="InterPro" id="IPR040442">
    <property type="entry name" value="Pyrv_kinase-like_dom_sf"/>
</dbReference>
<evidence type="ECO:0000256" key="1">
    <source>
        <dbReference type="ARBA" id="ARBA00001946"/>
    </source>
</evidence>
<name>A0AAD4AJ98_9GAMM</name>
<dbReference type="GO" id="GO:0016829">
    <property type="term" value="F:lyase activity"/>
    <property type="evidence" value="ECO:0007669"/>
    <property type="project" value="UniProtKB-KW"/>
</dbReference>
<evidence type="ECO:0000256" key="3">
    <source>
        <dbReference type="ARBA" id="ARBA00022842"/>
    </source>
</evidence>
<dbReference type="GO" id="GO:0000287">
    <property type="term" value="F:magnesium ion binding"/>
    <property type="evidence" value="ECO:0007669"/>
    <property type="project" value="TreeGrafter"/>
</dbReference>
<comment type="cofactor">
    <cofactor evidence="1">
        <name>Mg(2+)</name>
        <dbReference type="ChEBI" id="CHEBI:18420"/>
    </cofactor>
</comment>
<keyword evidence="3 5" id="KW-0460">Magnesium</keyword>
<dbReference type="InterPro" id="IPR005000">
    <property type="entry name" value="Aldolase/citrate-lyase_domain"/>
</dbReference>
<dbReference type="PIRSF" id="PIRSF015582">
    <property type="entry name" value="Cit_lyase_B"/>
    <property type="match status" value="1"/>
</dbReference>
<feature type="binding site" evidence="5">
    <location>
        <position position="147"/>
    </location>
    <ligand>
        <name>Mg(2+)</name>
        <dbReference type="ChEBI" id="CHEBI:18420"/>
    </ligand>
</feature>
<evidence type="ECO:0000256" key="4">
    <source>
        <dbReference type="PIRSR" id="PIRSR015582-1"/>
    </source>
</evidence>
<protein>
    <submittedName>
        <fullName evidence="7">Citrate lyase subunit beta / citryl-CoA lyase</fullName>
    </submittedName>
</protein>
<dbReference type="EMBL" id="AHBZ03000015">
    <property type="protein sequence ID" value="KAF7772081.1"/>
    <property type="molecule type" value="Genomic_DNA"/>
</dbReference>
<feature type="binding site" evidence="4">
    <location>
        <position position="120"/>
    </location>
    <ligand>
        <name>substrate</name>
    </ligand>
</feature>
<gene>
    <name evidence="7" type="primary">citE</name>
    <name evidence="7" type="ORF">PCIT_a2079</name>
</gene>
<keyword evidence="2 5" id="KW-0479">Metal-binding</keyword>
<evidence type="ECO:0000313" key="7">
    <source>
        <dbReference type="EMBL" id="KAF7772081.1"/>
    </source>
</evidence>
<reference evidence="7" key="2">
    <citation type="submission" date="2015-03" db="EMBL/GenBank/DDBJ databases">
        <title>Genome sequence of Pseudoalteromonas citrea.</title>
        <authorList>
            <person name="Xie B.-B."/>
            <person name="Rong J.-C."/>
            <person name="Qin Q.-L."/>
            <person name="Zhang Y.-Z."/>
        </authorList>
    </citation>
    <scope>NUCLEOTIDE SEQUENCE</scope>
    <source>
        <strain evidence="7">DSM 8771</strain>
    </source>
</reference>
<dbReference type="Proteomes" id="UP000016487">
    <property type="component" value="Unassembled WGS sequence"/>
</dbReference>
<dbReference type="InterPro" id="IPR011206">
    <property type="entry name" value="Citrate_lyase_beta/mcl1/mcl2"/>
</dbReference>
<feature type="binding site" evidence="4">
    <location>
        <position position="62"/>
    </location>
    <ligand>
        <name>substrate</name>
    </ligand>
</feature>
<accession>A0AAD4AJ98</accession>
<dbReference type="PANTHER" id="PTHR32308:SF0">
    <property type="entry name" value="HPCH_HPAI ALDOLASE_CITRATE LYASE DOMAIN-CONTAINING PROTEIN"/>
    <property type="match status" value="1"/>
</dbReference>
<dbReference type="Gene3D" id="3.20.20.60">
    <property type="entry name" value="Phosphoenolpyruvate-binding domains"/>
    <property type="match status" value="1"/>
</dbReference>
<keyword evidence="7" id="KW-0456">Lyase</keyword>
<dbReference type="RefSeq" id="WP_010362394.1">
    <property type="nucleotide sequence ID" value="NZ_AHBZ03000015.1"/>
</dbReference>
<dbReference type="GO" id="GO:0006107">
    <property type="term" value="P:oxaloacetate metabolic process"/>
    <property type="evidence" value="ECO:0007669"/>
    <property type="project" value="TreeGrafter"/>
</dbReference>
<feature type="binding site" evidence="5">
    <location>
        <position position="120"/>
    </location>
    <ligand>
        <name>Mg(2+)</name>
        <dbReference type="ChEBI" id="CHEBI:18420"/>
    </ligand>
</feature>
<dbReference type="AlphaFoldDB" id="A0AAD4AJ98"/>
<evidence type="ECO:0000256" key="2">
    <source>
        <dbReference type="ARBA" id="ARBA00022723"/>
    </source>
</evidence>
<evidence type="ECO:0000256" key="5">
    <source>
        <dbReference type="PIRSR" id="PIRSR015582-2"/>
    </source>
</evidence>
<feature type="domain" description="HpcH/HpaI aldolase/citrate lyase" evidence="6">
    <location>
        <begin position="5"/>
        <end position="213"/>
    </location>
</feature>
<evidence type="ECO:0000313" key="8">
    <source>
        <dbReference type="Proteomes" id="UP000016487"/>
    </source>
</evidence>
<proteinExistence type="predicted"/>
<comment type="caution">
    <text evidence="7">The sequence shown here is derived from an EMBL/GenBank/DDBJ whole genome shotgun (WGS) entry which is preliminary data.</text>
</comment>
<evidence type="ECO:0000259" key="6">
    <source>
        <dbReference type="Pfam" id="PF03328"/>
    </source>
</evidence>
<dbReference type="InterPro" id="IPR015813">
    <property type="entry name" value="Pyrv/PenolPyrv_kinase-like_dom"/>
</dbReference>
<dbReference type="SUPFAM" id="SSF51621">
    <property type="entry name" value="Phosphoenolpyruvate/pyruvate domain"/>
    <property type="match status" value="1"/>
</dbReference>
<dbReference type="PANTHER" id="PTHR32308">
    <property type="entry name" value="LYASE BETA SUBUNIT, PUTATIVE (AFU_ORTHOLOGUE AFUA_4G13030)-RELATED"/>
    <property type="match status" value="1"/>
</dbReference>
<reference evidence="7" key="1">
    <citation type="journal article" date="2012" name="J. Bacteriol.">
        <title>Genome sequences of type strains of seven species of the marine bacterium Pseudoalteromonas.</title>
        <authorList>
            <person name="Xie B.B."/>
            <person name="Shu Y.L."/>
            <person name="Qin Q.L."/>
            <person name="Rong J.C."/>
            <person name="Zhang X.Y."/>
            <person name="Chen X.L."/>
            <person name="Shi M."/>
            <person name="He H.L."/>
            <person name="Zhou B.C."/>
            <person name="Zhang Y.Z."/>
        </authorList>
    </citation>
    <scope>NUCLEOTIDE SEQUENCE</scope>
    <source>
        <strain evidence="7">DSM 8771</strain>
    </source>
</reference>
<sequence length="275" mass="30476">MIKSLLCAPPNKYDVVSKSIEVNASVAHFDLEDSVPERQKEKARDLISASLLRNNQIKTAVRINAIDTKYGLEDILFFINREVSPDFFILPKVEAPESVNIVGDILRQAFPNVKLFCVIESIKALKSLDRIVNASSYIDGLIFGSADFSESMGKVPSALDLTFARTEISLAANQINAYAIDSPCFSLENINELDQECRIARRLGYHGKIAIHPKQVSLINEVFSPTQEELDFSNEVIEASERLNHKSCSSISTVKSNMIGPPFIKMARKIINAAG</sequence>
<dbReference type="Pfam" id="PF03328">
    <property type="entry name" value="HpcH_HpaI"/>
    <property type="match status" value="1"/>
</dbReference>